<dbReference type="InterPro" id="IPR018074">
    <property type="entry name" value="UBQ-activ_enz_E1_CS"/>
</dbReference>
<keyword evidence="7 10" id="KW-0833">Ubl conjugation pathway</keyword>
<dbReference type="PANTHER" id="PTHR10953:SF4">
    <property type="entry name" value="UBIQUITIN-ACTIVATING ENZYME E1 C-TERMINAL DOMAIN-CONTAINING PROTEIN"/>
    <property type="match status" value="1"/>
</dbReference>
<dbReference type="Gene3D" id="2.40.30.180">
    <property type="entry name" value="Ubiquitin-activating enzyme E1, FCCH domain"/>
    <property type="match status" value="1"/>
</dbReference>
<dbReference type="Proteomes" id="UP000006671">
    <property type="component" value="Unassembled WGS sequence"/>
</dbReference>
<dbReference type="InterPro" id="IPR038252">
    <property type="entry name" value="UBA_E1_C_sf"/>
</dbReference>
<evidence type="ECO:0000256" key="1">
    <source>
        <dbReference type="ARBA" id="ARBA00000488"/>
    </source>
</evidence>
<dbReference type="InterPro" id="IPR042449">
    <property type="entry name" value="Ub-E1_IAD_1"/>
</dbReference>
<dbReference type="OMA" id="GANLHAF"/>
<dbReference type="GO" id="GO:0005634">
    <property type="term" value="C:nucleus"/>
    <property type="evidence" value="ECO:0007669"/>
    <property type="project" value="TreeGrafter"/>
</dbReference>
<dbReference type="CDD" id="cd01490">
    <property type="entry name" value="Ube1_repeat2"/>
    <property type="match status" value="1"/>
</dbReference>
<dbReference type="RefSeq" id="XP_002681609.1">
    <property type="nucleotide sequence ID" value="XM_002681563.1"/>
</dbReference>
<dbReference type="Gene3D" id="1.10.10.2660">
    <property type="entry name" value="Ubiquitin-activating enzyme E1, SCCH domain"/>
    <property type="match status" value="1"/>
</dbReference>
<evidence type="ECO:0000256" key="6">
    <source>
        <dbReference type="ARBA" id="ARBA00022741"/>
    </source>
</evidence>
<dbReference type="SUPFAM" id="SSF69572">
    <property type="entry name" value="Activating enzymes of the ubiquitin-like proteins"/>
    <property type="match status" value="2"/>
</dbReference>
<dbReference type="FunFam" id="1.10.10.2660:FF:000001">
    <property type="entry name" value="Ubiquitin-activating enzyme E1 1"/>
    <property type="match status" value="1"/>
</dbReference>
<dbReference type="eggNOG" id="KOG2012">
    <property type="taxonomic scope" value="Eukaryota"/>
</dbReference>
<feature type="domain" description="Ubiquitin-activating enzyme E1 C-terminal" evidence="12">
    <location>
        <begin position="888"/>
        <end position="1016"/>
    </location>
</feature>
<dbReference type="GO" id="GO:0004839">
    <property type="term" value="F:ubiquitin activating enzyme activity"/>
    <property type="evidence" value="ECO:0007669"/>
    <property type="project" value="UniProtKB-EC"/>
</dbReference>
<accession>D2V2A3</accession>
<dbReference type="GO" id="GO:0006974">
    <property type="term" value="P:DNA damage response"/>
    <property type="evidence" value="ECO:0007669"/>
    <property type="project" value="TreeGrafter"/>
</dbReference>
<evidence type="ECO:0000256" key="8">
    <source>
        <dbReference type="ARBA" id="ARBA00022840"/>
    </source>
</evidence>
<dbReference type="PRINTS" id="PR01849">
    <property type="entry name" value="UBIQUITINACT"/>
</dbReference>
<keyword evidence="6 10" id="KW-0547">Nucleotide-binding</keyword>
<dbReference type="STRING" id="5762.D2V2A3"/>
<dbReference type="InterPro" id="IPR033127">
    <property type="entry name" value="UBQ-activ_enz_E1_Cys_AS"/>
</dbReference>
<dbReference type="EC" id="6.2.1.45" evidence="4"/>
<keyword evidence="14" id="KW-1185">Reference proteome</keyword>
<evidence type="ECO:0000256" key="5">
    <source>
        <dbReference type="ARBA" id="ARBA00022598"/>
    </source>
</evidence>
<dbReference type="InParanoid" id="D2V2A3"/>
<dbReference type="FunFam" id="3.10.290.60:FF:000001">
    <property type="entry name" value="Ubiquitin-activating enzyme E1 2"/>
    <property type="match status" value="1"/>
</dbReference>
<evidence type="ECO:0000256" key="4">
    <source>
        <dbReference type="ARBA" id="ARBA00012990"/>
    </source>
</evidence>
<dbReference type="InterPro" id="IPR018965">
    <property type="entry name" value="Ub-activating_enz_E1_C"/>
</dbReference>
<dbReference type="Pfam" id="PF09358">
    <property type="entry name" value="E1_UFD"/>
    <property type="match status" value="1"/>
</dbReference>
<dbReference type="Gene3D" id="3.40.50.12550">
    <property type="entry name" value="Ubiquitin-activating enzyme E1, inactive adenylation domain, subdomain 2"/>
    <property type="match status" value="1"/>
</dbReference>
<dbReference type="GO" id="GO:0005737">
    <property type="term" value="C:cytoplasm"/>
    <property type="evidence" value="ECO:0007669"/>
    <property type="project" value="TreeGrafter"/>
</dbReference>
<dbReference type="InterPro" id="IPR042302">
    <property type="entry name" value="E1_FCCH_sf"/>
</dbReference>
<dbReference type="InterPro" id="IPR018075">
    <property type="entry name" value="UBQ-activ_enz_E1"/>
</dbReference>
<sequence length="1023" mass="115287">MVDEVAADQQPEVDEKLYSRQLYVLGIDAMKRMQQSNVLICGLGGLGVEVAKNVILTGVKSVTLHDTKNITLEDLSAQFYASEKDVGLNRAEVSLSQLKELNPYVPVKIHQGELNEEFITQFSVVVFTDSHIPQLSELSDVCHKHNIKFIASESRGLMGSIFCDFGTDFTVYDNDGENPVSNIVTDITNGNPATVTVYDDKPSHQLYDDDYVQFEGIEGMTEINNTEPVKVQVSGKHTFKIHLDTTKFSEYKSGSGGYVRQVKVPTKHSYQPLKDQLVNPTCIDFDYAKLGRPQSIHVAMIALSEFEKRNQHLPKPYNKADAERLLEIAKEIVPEALKTSLDENVVKMLSYTCRGNLNPMAAFLGGIVAQEVQKACSGKFTPLNQYLHFDSLESLGEDESKYPTEEDCQFTSTRYDGQIVVFGKQFQEKLSNVKEFIVGAGALGCEYLKNYAMMGVGCGNNGKMFVTDMDSIEVSNLNRQFLFRRKHVGSQKSTTAAEVVKGMNPAFNIVALQDKVAPETEQTFDDEFWEQLTGVTNALDNVQARLYVDSRCVYYSKPLIESGTLGAKGNTQIVVPKLTESYGSTRDPPEKEIPICTLKNFPNAIEHTIQWARDSFEGLFNKVPNEVNTYLSKTDYLKELDSENSRKMILENIFESLVSNKPITFENCVEWARIKFEQLFNNNIQQLLYNFPIGMITSSGTEFWGGAKRPPTPLTFDPKDQAHLDFVIAASNLRAFMYGLKGFTKEEYDFASVVSKIVVPEFSPKSGVKIQSDEKENKEPEQELTESDEQEIKVLTSKIPKPSELAGFRLNVSDFEKDDDSNYHIDFITATSNLRARNYKIPEADRHKTKGIAGKIIPAMVTTTALVTGLACLEFYKLMQGAEKIATYKNGFVNIALPFMTLSEPAEPPKQTYLGDKTWTLWDRFEVDEGRDITLKELMDIFKERHKLEITMMSAGKSLIYSFFGNKKSNEEKMKTPISKIIENTSGPFLPKEKYVNLEVCVQDLDNGDDQEVPYIRYKFRGF</sequence>
<proteinExistence type="inferred from homology"/>
<comment type="similarity">
    <text evidence="3 10">Belongs to the ubiquitin-activating E1 family.</text>
</comment>
<organism evidence="14">
    <name type="scientific">Naegleria gruberi</name>
    <name type="common">Amoeba</name>
    <dbReference type="NCBI Taxonomy" id="5762"/>
    <lineage>
        <taxon>Eukaryota</taxon>
        <taxon>Discoba</taxon>
        <taxon>Heterolobosea</taxon>
        <taxon>Tetramitia</taxon>
        <taxon>Eutetramitia</taxon>
        <taxon>Vahlkampfiidae</taxon>
        <taxon>Naegleria</taxon>
    </lineage>
</organism>
<evidence type="ECO:0000313" key="13">
    <source>
        <dbReference type="EMBL" id="EFC48865.1"/>
    </source>
</evidence>
<dbReference type="SMART" id="SM00985">
    <property type="entry name" value="UBA_e1_C"/>
    <property type="match status" value="1"/>
</dbReference>
<evidence type="ECO:0000256" key="10">
    <source>
        <dbReference type="RuleBase" id="RU000519"/>
    </source>
</evidence>
<evidence type="ECO:0000256" key="2">
    <source>
        <dbReference type="ARBA" id="ARBA00004906"/>
    </source>
</evidence>
<dbReference type="PROSITE" id="PS00865">
    <property type="entry name" value="UBIQUITIN_ACTIVAT_2"/>
    <property type="match status" value="1"/>
</dbReference>
<evidence type="ECO:0000256" key="11">
    <source>
        <dbReference type="SAM" id="MobiDB-lite"/>
    </source>
</evidence>
<reference evidence="13 14" key="1">
    <citation type="journal article" date="2010" name="Cell">
        <title>The genome of Naegleria gruberi illuminates early eukaryotic versatility.</title>
        <authorList>
            <person name="Fritz-Laylin L.K."/>
            <person name="Prochnik S.E."/>
            <person name="Ginger M.L."/>
            <person name="Dacks J.B."/>
            <person name="Carpenter M.L."/>
            <person name="Field M.C."/>
            <person name="Kuo A."/>
            <person name="Paredez A."/>
            <person name="Chapman J."/>
            <person name="Pham J."/>
            <person name="Shu S."/>
            <person name="Neupane R."/>
            <person name="Cipriano M."/>
            <person name="Mancuso J."/>
            <person name="Tu H."/>
            <person name="Salamov A."/>
            <person name="Lindquist E."/>
            <person name="Shapiro H."/>
            <person name="Lucas S."/>
            <person name="Grigoriev I.V."/>
            <person name="Cande W.Z."/>
            <person name="Fulton C."/>
            <person name="Rokhsar D.S."/>
            <person name="Dawson S.C."/>
        </authorList>
    </citation>
    <scope>NUCLEOTIDE SEQUENCE [LARGE SCALE GENOMIC DNA]</scope>
    <source>
        <strain evidence="13 14">NEG-M</strain>
    </source>
</reference>
<dbReference type="OrthoDB" id="10252231at2759"/>
<dbReference type="InterPro" id="IPR035985">
    <property type="entry name" value="Ubiquitin-activating_enz"/>
</dbReference>
<dbReference type="UniPathway" id="UPA00143"/>
<dbReference type="EMBL" id="GG738849">
    <property type="protein sequence ID" value="EFC48865.1"/>
    <property type="molecule type" value="Genomic_DNA"/>
</dbReference>
<evidence type="ECO:0000256" key="7">
    <source>
        <dbReference type="ARBA" id="ARBA00022786"/>
    </source>
</evidence>
<dbReference type="GO" id="GO:0006511">
    <property type="term" value="P:ubiquitin-dependent protein catabolic process"/>
    <property type="evidence" value="ECO:0007669"/>
    <property type="project" value="TreeGrafter"/>
</dbReference>
<dbReference type="VEuPathDB" id="AmoebaDB:NAEGRDRAFT_37722"/>
<dbReference type="FunFam" id="2.40.30.180:FF:000002">
    <property type="entry name" value="Ubiquitin-activating enzyme E1 2"/>
    <property type="match status" value="1"/>
</dbReference>
<dbReference type="FunFam" id="3.40.50.720:FF:000015">
    <property type="entry name" value="Ubiquitin-activating enzyme E1 1"/>
    <property type="match status" value="1"/>
</dbReference>
<dbReference type="FunCoup" id="D2V2A3">
    <property type="interactions" value="685"/>
</dbReference>
<name>D2V2A3_NAEGR</name>
<protein>
    <recommendedName>
        <fullName evidence="4">E1 ubiquitin-activating enzyme</fullName>
        <ecNumber evidence="4">6.2.1.45</ecNumber>
    </recommendedName>
</protein>
<keyword evidence="5 10" id="KW-0436">Ligase</keyword>
<dbReference type="AlphaFoldDB" id="D2V2A3"/>
<feature type="region of interest" description="Disordered" evidence="11">
    <location>
        <begin position="768"/>
        <end position="789"/>
    </location>
</feature>
<dbReference type="Pfam" id="PF00899">
    <property type="entry name" value="ThiF"/>
    <property type="match status" value="2"/>
</dbReference>
<comment type="pathway">
    <text evidence="2">Protein modification; protein ubiquitination.</text>
</comment>
<evidence type="ECO:0000313" key="14">
    <source>
        <dbReference type="Proteomes" id="UP000006671"/>
    </source>
</evidence>
<dbReference type="InterPro" id="IPR000011">
    <property type="entry name" value="UBQ/SUMO-activ_enz_E1-like"/>
</dbReference>
<dbReference type="Gene3D" id="3.50.50.80">
    <property type="entry name" value="Ubiquitin-activating enzyme E1, inactive adenylation domain, subdomain 1"/>
    <property type="match status" value="1"/>
</dbReference>
<dbReference type="PROSITE" id="PS00536">
    <property type="entry name" value="UBIQUITIN_ACTIVAT_1"/>
    <property type="match status" value="1"/>
</dbReference>
<dbReference type="InterPro" id="IPR045886">
    <property type="entry name" value="ThiF/MoeB/HesA"/>
</dbReference>
<feature type="compositionally biased region" description="Basic and acidic residues" evidence="11">
    <location>
        <begin position="771"/>
        <end position="781"/>
    </location>
</feature>
<dbReference type="Gene3D" id="3.10.290.60">
    <property type="entry name" value="Ubiquitin-activating enzyme E1, UFD domain"/>
    <property type="match status" value="1"/>
</dbReference>
<dbReference type="PANTHER" id="PTHR10953">
    <property type="entry name" value="UBIQUITIN-ACTIVATING ENZYME E1"/>
    <property type="match status" value="1"/>
</dbReference>
<dbReference type="InterPro" id="IPR019572">
    <property type="entry name" value="UBA_E1_SCCH"/>
</dbReference>
<dbReference type="NCBIfam" id="TIGR01408">
    <property type="entry name" value="Ube1"/>
    <property type="match status" value="1"/>
</dbReference>
<evidence type="ECO:0000259" key="12">
    <source>
        <dbReference type="SMART" id="SM00985"/>
    </source>
</evidence>
<dbReference type="CDD" id="cd01491">
    <property type="entry name" value="Ube1_repeat1"/>
    <property type="match status" value="1"/>
</dbReference>
<comment type="catalytic activity">
    <reaction evidence="1">
        <text>ATP + ubiquitin + [E1 ubiquitin-activating enzyme]-L-cysteine = AMP + diphosphate + S-ubiquitinyl-[E1 ubiquitin-activating enzyme]-L-cysteine.</text>
        <dbReference type="EC" id="6.2.1.45"/>
    </reaction>
</comment>
<evidence type="ECO:0000256" key="9">
    <source>
        <dbReference type="PROSITE-ProRule" id="PRU10132"/>
    </source>
</evidence>
<dbReference type="FunFam" id="3.50.50.80:FF:000001">
    <property type="entry name" value="ubiquitin-like modifier-activating enzyme 1"/>
    <property type="match status" value="1"/>
</dbReference>
<keyword evidence="8 10" id="KW-0067">ATP-binding</keyword>
<dbReference type="InterPro" id="IPR042063">
    <property type="entry name" value="Ubi_acti_E1_SCCH"/>
</dbReference>
<dbReference type="InterPro" id="IPR000594">
    <property type="entry name" value="ThiF_NAD_FAD-bd"/>
</dbReference>
<dbReference type="KEGG" id="ngr:NAEGRDRAFT_37722"/>
<dbReference type="Pfam" id="PF10585">
    <property type="entry name" value="UBA_E1_SCCH"/>
    <property type="match status" value="1"/>
</dbReference>
<gene>
    <name evidence="13" type="ORF">NAEGRDRAFT_37722</name>
</gene>
<dbReference type="GO" id="GO:0005524">
    <property type="term" value="F:ATP binding"/>
    <property type="evidence" value="ECO:0007669"/>
    <property type="project" value="UniProtKB-KW"/>
</dbReference>
<dbReference type="Gene3D" id="3.40.50.720">
    <property type="entry name" value="NAD(P)-binding Rossmann-like Domain"/>
    <property type="match status" value="1"/>
</dbReference>
<dbReference type="GeneID" id="8847677"/>
<feature type="active site" description="Glycyl thioester intermediate" evidence="9">
    <location>
        <position position="596"/>
    </location>
</feature>
<evidence type="ECO:0000256" key="3">
    <source>
        <dbReference type="ARBA" id="ARBA00005673"/>
    </source>
</evidence>